<dbReference type="AlphaFoldDB" id="A0A1S2QIG3"/>
<feature type="transmembrane region" description="Helical" evidence="2">
    <location>
        <begin position="217"/>
        <end position="236"/>
    </location>
</feature>
<dbReference type="OrthoDB" id="4339007at2"/>
<protein>
    <recommendedName>
        <fullName evidence="6">Gram-positive cocci surface proteins LPxTG domain-containing protein</fullName>
    </recommendedName>
</protein>
<evidence type="ECO:0000313" key="4">
    <source>
        <dbReference type="EMBL" id="OIK05932.1"/>
    </source>
</evidence>
<feature type="compositionally biased region" description="Low complexity" evidence="1">
    <location>
        <begin position="102"/>
        <end position="130"/>
    </location>
</feature>
<proteinExistence type="predicted"/>
<keyword evidence="2" id="KW-1133">Transmembrane helix</keyword>
<name>A0A1S2QIG3_9ACTN</name>
<feature type="signal peptide" evidence="3">
    <location>
        <begin position="1"/>
        <end position="34"/>
    </location>
</feature>
<sequence length="241" mass="23822">MTPWLRLTLRSIRLLLALAVTAALSAYGTGTAYALPVCAADPGPGTAAGQNRPHHSGSGHAKHPGHAAQPSGSGSSNGSVSGRPERPGNRPGDPDHGDRGSRASPSAAASPASIPSGSSSASHHPGAADPTRAGSLAGEGRLRPGRPDGPAAEVEGGDATVPTRAPGTGRSEEPETADLPVVTPTASDASGESGHGRTPARHAAPQGETATEPVLQLLPLGSGLVLIGLGLAFLGLRLRRG</sequence>
<dbReference type="Proteomes" id="UP000179642">
    <property type="component" value="Unassembled WGS sequence"/>
</dbReference>
<evidence type="ECO:0000313" key="5">
    <source>
        <dbReference type="Proteomes" id="UP000179642"/>
    </source>
</evidence>
<evidence type="ECO:0000256" key="1">
    <source>
        <dbReference type="SAM" id="MobiDB-lite"/>
    </source>
</evidence>
<evidence type="ECO:0008006" key="6">
    <source>
        <dbReference type="Google" id="ProtNLM"/>
    </source>
</evidence>
<organism evidence="4 5">
    <name type="scientific">Streptomyces monashensis</name>
    <dbReference type="NCBI Taxonomy" id="1678012"/>
    <lineage>
        <taxon>Bacteria</taxon>
        <taxon>Bacillati</taxon>
        <taxon>Actinomycetota</taxon>
        <taxon>Actinomycetes</taxon>
        <taxon>Kitasatosporales</taxon>
        <taxon>Streptomycetaceae</taxon>
        <taxon>Streptomyces</taxon>
    </lineage>
</organism>
<feature type="compositionally biased region" description="Basic and acidic residues" evidence="1">
    <location>
        <begin position="83"/>
        <end position="101"/>
    </location>
</feature>
<dbReference type="EMBL" id="MLYO01000018">
    <property type="protein sequence ID" value="OIK05932.1"/>
    <property type="molecule type" value="Genomic_DNA"/>
</dbReference>
<keyword evidence="2" id="KW-0472">Membrane</keyword>
<keyword evidence="3" id="KW-0732">Signal</keyword>
<feature type="compositionally biased region" description="Basic residues" evidence="1">
    <location>
        <begin position="52"/>
        <end position="65"/>
    </location>
</feature>
<comment type="caution">
    <text evidence="4">The sequence shown here is derived from an EMBL/GenBank/DDBJ whole genome shotgun (WGS) entry which is preliminary data.</text>
</comment>
<reference evidence="4 5" key="1">
    <citation type="submission" date="2016-10" db="EMBL/GenBank/DDBJ databases">
        <title>Genome sequence of Streptomyces sp. MUSC 1.</title>
        <authorList>
            <person name="Lee L.-H."/>
            <person name="Ser H.-L."/>
            <person name="Law J.W.-F."/>
        </authorList>
    </citation>
    <scope>NUCLEOTIDE SEQUENCE [LARGE SCALE GENOMIC DNA]</scope>
    <source>
        <strain evidence="4 5">MUSC 1</strain>
    </source>
</reference>
<feature type="compositionally biased region" description="Low complexity" evidence="1">
    <location>
        <begin position="71"/>
        <end position="82"/>
    </location>
</feature>
<evidence type="ECO:0000256" key="2">
    <source>
        <dbReference type="SAM" id="Phobius"/>
    </source>
</evidence>
<gene>
    <name evidence="4" type="ORF">BIV23_10320</name>
</gene>
<dbReference type="RefSeq" id="WP_071380694.1">
    <property type="nucleotide sequence ID" value="NZ_MLYO01000018.1"/>
</dbReference>
<feature type="chain" id="PRO_5010222482" description="Gram-positive cocci surface proteins LPxTG domain-containing protein" evidence="3">
    <location>
        <begin position="35"/>
        <end position="241"/>
    </location>
</feature>
<keyword evidence="2" id="KW-0812">Transmembrane</keyword>
<keyword evidence="5" id="KW-1185">Reference proteome</keyword>
<accession>A0A1S2QIG3</accession>
<evidence type="ECO:0000256" key="3">
    <source>
        <dbReference type="SAM" id="SignalP"/>
    </source>
</evidence>
<feature type="region of interest" description="Disordered" evidence="1">
    <location>
        <begin position="45"/>
        <end position="209"/>
    </location>
</feature>